<accession>A0ABS6D379</accession>
<dbReference type="RefSeq" id="WP_216240706.1">
    <property type="nucleotide sequence ID" value="NZ_JABACJ020000005.1"/>
</dbReference>
<evidence type="ECO:0000313" key="1">
    <source>
        <dbReference type="EMBL" id="MBU3875667.1"/>
    </source>
</evidence>
<sequence>MAKTGACRFCGQQHMIENSEEMTDPQLEECATLHCECDEAKVYQEAAQRREKAKQRVDELFGEGAGNYSQPEAVISTIKGVIDLVCDKRAKNMTITIRTGLKCRIMQMAKDKIKVVREVSDTNSFEQ</sequence>
<evidence type="ECO:0000313" key="2">
    <source>
        <dbReference type="Proteomes" id="UP000723714"/>
    </source>
</evidence>
<name>A0ABS6D379_9FIRM</name>
<keyword evidence="2" id="KW-1185">Reference proteome</keyword>
<proteinExistence type="predicted"/>
<dbReference type="EMBL" id="JABACJ020000005">
    <property type="protein sequence ID" value="MBU3875667.1"/>
    <property type="molecule type" value="Genomic_DNA"/>
</dbReference>
<protein>
    <submittedName>
        <fullName evidence="1">Uncharacterized protein</fullName>
    </submittedName>
</protein>
<dbReference type="Proteomes" id="UP000723714">
    <property type="component" value="Unassembled WGS sequence"/>
</dbReference>
<organism evidence="1 2">
    <name type="scientific">Faecalicatena faecalis</name>
    <dbReference type="NCBI Taxonomy" id="2726362"/>
    <lineage>
        <taxon>Bacteria</taxon>
        <taxon>Bacillati</taxon>
        <taxon>Bacillota</taxon>
        <taxon>Clostridia</taxon>
        <taxon>Lachnospirales</taxon>
        <taxon>Lachnospiraceae</taxon>
        <taxon>Faecalicatena</taxon>
    </lineage>
</organism>
<comment type="caution">
    <text evidence="1">The sequence shown here is derived from an EMBL/GenBank/DDBJ whole genome shotgun (WGS) entry which is preliminary data.</text>
</comment>
<gene>
    <name evidence="1" type="ORF">HGO97_007565</name>
</gene>
<reference evidence="1 2" key="1">
    <citation type="submission" date="2021-06" db="EMBL/GenBank/DDBJ databases">
        <title>Faecalicatena sp. nov. isolated from porcine feces.</title>
        <authorList>
            <person name="Oh B.S."/>
            <person name="Lee J.H."/>
        </authorList>
    </citation>
    <scope>NUCLEOTIDE SEQUENCE [LARGE SCALE GENOMIC DNA]</scope>
    <source>
        <strain evidence="1 2">AGMB00832</strain>
    </source>
</reference>